<dbReference type="SUPFAM" id="SSF81923">
    <property type="entry name" value="Double Clp-N motif"/>
    <property type="match status" value="1"/>
</dbReference>
<dbReference type="Pfam" id="PF02861">
    <property type="entry name" value="Clp_N"/>
    <property type="match status" value="1"/>
</dbReference>
<dbReference type="GO" id="GO:0008233">
    <property type="term" value="F:peptidase activity"/>
    <property type="evidence" value="ECO:0007669"/>
    <property type="project" value="UniProtKB-KW"/>
</dbReference>
<dbReference type="Gene3D" id="1.10.1780.10">
    <property type="entry name" value="Clp, N-terminal domain"/>
    <property type="match status" value="1"/>
</dbReference>
<dbReference type="SUPFAM" id="SSF52540">
    <property type="entry name" value="P-loop containing nucleoside triphosphate hydrolases"/>
    <property type="match status" value="1"/>
</dbReference>
<dbReference type="GO" id="GO:0016887">
    <property type="term" value="F:ATP hydrolysis activity"/>
    <property type="evidence" value="ECO:0007669"/>
    <property type="project" value="TreeGrafter"/>
</dbReference>
<dbReference type="PANTHER" id="PTHR11638:SF145">
    <property type="entry name" value="CLPA_B PROTEASE ATP BINDING SUBUNIT-RELATED"/>
    <property type="match status" value="1"/>
</dbReference>
<dbReference type="PANTHER" id="PTHR11638">
    <property type="entry name" value="ATP-DEPENDENT CLP PROTEASE"/>
    <property type="match status" value="1"/>
</dbReference>
<dbReference type="GO" id="GO:0034605">
    <property type="term" value="P:cellular response to heat"/>
    <property type="evidence" value="ECO:0007669"/>
    <property type="project" value="TreeGrafter"/>
</dbReference>
<evidence type="ECO:0000313" key="6">
    <source>
        <dbReference type="EMBL" id="MCA9375208.1"/>
    </source>
</evidence>
<evidence type="ECO:0000256" key="2">
    <source>
        <dbReference type="ARBA" id="ARBA00022840"/>
    </source>
</evidence>
<gene>
    <name evidence="6" type="ORF">KC622_02670</name>
</gene>
<dbReference type="GO" id="GO:0005524">
    <property type="term" value="F:ATP binding"/>
    <property type="evidence" value="ECO:0007669"/>
    <property type="project" value="UniProtKB-KW"/>
</dbReference>
<feature type="non-terminal residue" evidence="6">
    <location>
        <position position="287"/>
    </location>
</feature>
<dbReference type="GO" id="GO:0006508">
    <property type="term" value="P:proteolysis"/>
    <property type="evidence" value="ECO:0007669"/>
    <property type="project" value="UniProtKB-KW"/>
</dbReference>
<evidence type="ECO:0000259" key="5">
    <source>
        <dbReference type="PROSITE" id="PS51903"/>
    </source>
</evidence>
<dbReference type="InterPro" id="IPR036628">
    <property type="entry name" value="Clp_N_dom_sf"/>
</dbReference>
<accession>A0A955I627</accession>
<keyword evidence="6" id="KW-0645">Protease</keyword>
<keyword evidence="6" id="KW-0378">Hydrolase</keyword>
<name>A0A955I627_9BACT</name>
<dbReference type="EMBL" id="JAGQLM010000113">
    <property type="protein sequence ID" value="MCA9375208.1"/>
    <property type="molecule type" value="Genomic_DNA"/>
</dbReference>
<keyword evidence="3" id="KW-0677">Repeat</keyword>
<dbReference type="InterPro" id="IPR027417">
    <property type="entry name" value="P-loop_NTPase"/>
</dbReference>
<proteinExistence type="predicted"/>
<dbReference type="AlphaFoldDB" id="A0A955I627"/>
<organism evidence="6 7">
    <name type="scientific">Candidatus Dojkabacteria bacterium</name>
    <dbReference type="NCBI Taxonomy" id="2099670"/>
    <lineage>
        <taxon>Bacteria</taxon>
        <taxon>Candidatus Dojkabacteria</taxon>
    </lineage>
</organism>
<feature type="domain" description="Clp R" evidence="5">
    <location>
        <begin position="26"/>
        <end position="167"/>
    </location>
</feature>
<comment type="caution">
    <text evidence="6">The sequence shown here is derived from an EMBL/GenBank/DDBJ whole genome shotgun (WGS) entry which is preliminary data.</text>
</comment>
<reference evidence="6" key="2">
    <citation type="journal article" date="2021" name="Microbiome">
        <title>Successional dynamics and alternative stable states in a saline activated sludge microbial community over 9 years.</title>
        <authorList>
            <person name="Wang Y."/>
            <person name="Ye J."/>
            <person name="Ju F."/>
            <person name="Liu L."/>
            <person name="Boyd J.A."/>
            <person name="Deng Y."/>
            <person name="Parks D.H."/>
            <person name="Jiang X."/>
            <person name="Yin X."/>
            <person name="Woodcroft B.J."/>
            <person name="Tyson G.W."/>
            <person name="Hugenholtz P."/>
            <person name="Polz M.F."/>
            <person name="Zhang T."/>
        </authorList>
    </citation>
    <scope>NUCLEOTIDE SEQUENCE</scope>
    <source>
        <strain evidence="6">HKST-UBA16</strain>
    </source>
</reference>
<keyword evidence="1" id="KW-0547">Nucleotide-binding</keyword>
<sequence>MFESFFGQDDSFDPQPQSRSSEEVDITQYFSERANEAIQAAATEAIERNNKNIDTEHLLLGIAESDDVVDRVFQELKVDKDTLIEQVKAQMSEGGDEVSTPGLSPRAKQVLRLAFQEAMELGHNYVGGEHILLGLIREGEGLAAQLFSKYGVNHTQARQAVLKIVGEGDKEGEAAAQKSTTPTLDQFSRDLTLLAKTGKIDPVIGRSDEITRVIQILSRRKKNNPVLIGEPGVGKTAIAEGLAYRISKGDVPDILKGKSIKELDIAGLVAGSKFRGEFEKRAKKVIE</sequence>
<reference evidence="6" key="1">
    <citation type="submission" date="2020-04" db="EMBL/GenBank/DDBJ databases">
        <authorList>
            <person name="Zhang T."/>
        </authorList>
    </citation>
    <scope>NUCLEOTIDE SEQUENCE</scope>
    <source>
        <strain evidence="6">HKST-UBA16</strain>
    </source>
</reference>
<dbReference type="Proteomes" id="UP000748332">
    <property type="component" value="Unassembled WGS sequence"/>
</dbReference>
<dbReference type="InterPro" id="IPR004176">
    <property type="entry name" value="Clp_R_N"/>
</dbReference>
<evidence type="ECO:0000256" key="3">
    <source>
        <dbReference type="PROSITE-ProRule" id="PRU01251"/>
    </source>
</evidence>
<dbReference type="CDD" id="cd00009">
    <property type="entry name" value="AAA"/>
    <property type="match status" value="1"/>
</dbReference>
<dbReference type="InterPro" id="IPR050130">
    <property type="entry name" value="ClpA_ClpB"/>
</dbReference>
<feature type="region of interest" description="Disordered" evidence="4">
    <location>
        <begin position="1"/>
        <end position="24"/>
    </location>
</feature>
<dbReference type="GO" id="GO:0005737">
    <property type="term" value="C:cytoplasm"/>
    <property type="evidence" value="ECO:0007669"/>
    <property type="project" value="TreeGrafter"/>
</dbReference>
<keyword evidence="2 6" id="KW-0067">ATP-binding</keyword>
<evidence type="ECO:0000256" key="4">
    <source>
        <dbReference type="SAM" id="MobiDB-lite"/>
    </source>
</evidence>
<dbReference type="Gene3D" id="3.40.50.300">
    <property type="entry name" value="P-loop containing nucleotide triphosphate hydrolases"/>
    <property type="match status" value="1"/>
</dbReference>
<dbReference type="PROSITE" id="PS51903">
    <property type="entry name" value="CLP_R"/>
    <property type="match status" value="1"/>
</dbReference>
<evidence type="ECO:0000256" key="1">
    <source>
        <dbReference type="ARBA" id="ARBA00022741"/>
    </source>
</evidence>
<evidence type="ECO:0000313" key="7">
    <source>
        <dbReference type="Proteomes" id="UP000748332"/>
    </source>
</evidence>
<protein>
    <submittedName>
        <fullName evidence="6">ATP-dependent Clp protease ATP-binding subunit</fullName>
    </submittedName>
</protein>